<organism evidence="10 11">
    <name type="scientific">Syphacia muris</name>
    <dbReference type="NCBI Taxonomy" id="451379"/>
    <lineage>
        <taxon>Eukaryota</taxon>
        <taxon>Metazoa</taxon>
        <taxon>Ecdysozoa</taxon>
        <taxon>Nematoda</taxon>
        <taxon>Chromadorea</taxon>
        <taxon>Rhabditida</taxon>
        <taxon>Spirurina</taxon>
        <taxon>Oxyuridomorpha</taxon>
        <taxon>Oxyuroidea</taxon>
        <taxon>Oxyuridae</taxon>
        <taxon>Syphacia</taxon>
    </lineage>
</organism>
<evidence type="ECO:0000256" key="6">
    <source>
        <dbReference type="ARBA" id="ARBA00023242"/>
    </source>
</evidence>
<keyword evidence="3" id="KW-0805">Transcription regulation</keyword>
<keyword evidence="10" id="KW-1185">Reference proteome</keyword>
<dbReference type="GO" id="GO:0005634">
    <property type="term" value="C:nucleus"/>
    <property type="evidence" value="ECO:0007669"/>
    <property type="project" value="UniProtKB-SubCell"/>
</dbReference>
<keyword evidence="6" id="KW-0539">Nucleus</keyword>
<dbReference type="GO" id="GO:0006352">
    <property type="term" value="P:DNA-templated transcription initiation"/>
    <property type="evidence" value="ECO:0007669"/>
    <property type="project" value="InterPro"/>
</dbReference>
<dbReference type="WBParaSite" id="SMUV_0000869101-mRNA-1">
    <property type="protein sequence ID" value="SMUV_0000869101-mRNA-1"/>
    <property type="gene ID" value="SMUV_0000869101"/>
</dbReference>
<evidence type="ECO:0000313" key="11">
    <source>
        <dbReference type="WBParaSite" id="SMUV_0000869101-mRNA-1"/>
    </source>
</evidence>
<name>A0A0N5AUZ3_9BILA</name>
<reference evidence="11" key="1">
    <citation type="submission" date="2017-02" db="UniProtKB">
        <authorList>
            <consortium name="WormBaseParasite"/>
        </authorList>
    </citation>
    <scope>IDENTIFICATION</scope>
</reference>
<dbReference type="InterPro" id="IPR000814">
    <property type="entry name" value="TBP"/>
</dbReference>
<evidence type="ECO:0000256" key="9">
    <source>
        <dbReference type="SAM" id="MobiDB-lite"/>
    </source>
</evidence>
<keyword evidence="4" id="KW-0238">DNA-binding</keyword>
<comment type="subcellular location">
    <subcellularLocation>
        <location evidence="1">Nucleus</location>
    </subcellularLocation>
</comment>
<dbReference type="PANTHER" id="PTHR10126">
    <property type="entry name" value="TATA-BOX BINDING PROTEIN"/>
    <property type="match status" value="1"/>
</dbReference>
<evidence type="ECO:0000256" key="3">
    <source>
        <dbReference type="ARBA" id="ARBA00023015"/>
    </source>
</evidence>
<comment type="similarity">
    <text evidence="2">Belongs to the TBP family.</text>
</comment>
<protein>
    <recommendedName>
        <fullName evidence="7">TATA box-binding protein-like 1</fullName>
    </recommendedName>
    <alternativeName>
        <fullName evidence="8">TBP-like factor</fullName>
    </alternativeName>
</protein>
<feature type="compositionally biased region" description="Polar residues" evidence="9">
    <location>
        <begin position="1"/>
        <end position="16"/>
    </location>
</feature>
<dbReference type="Gene3D" id="3.30.310.10">
    <property type="entry name" value="TATA-Binding Protein"/>
    <property type="match status" value="2"/>
</dbReference>
<dbReference type="InterPro" id="IPR012295">
    <property type="entry name" value="TBP_dom_sf"/>
</dbReference>
<feature type="region of interest" description="Disordered" evidence="9">
    <location>
        <begin position="1"/>
        <end position="20"/>
    </location>
</feature>
<evidence type="ECO:0000256" key="5">
    <source>
        <dbReference type="ARBA" id="ARBA00023163"/>
    </source>
</evidence>
<dbReference type="SUPFAM" id="SSF55945">
    <property type="entry name" value="TATA-box binding protein-like"/>
    <property type="match status" value="2"/>
</dbReference>
<evidence type="ECO:0000256" key="4">
    <source>
        <dbReference type="ARBA" id="ARBA00023125"/>
    </source>
</evidence>
<dbReference type="AlphaFoldDB" id="A0A0N5AUZ3"/>
<dbReference type="Proteomes" id="UP000046393">
    <property type="component" value="Unplaced"/>
</dbReference>
<accession>A0A0N5AUZ3</accession>
<dbReference type="GO" id="GO:0003677">
    <property type="term" value="F:DNA binding"/>
    <property type="evidence" value="ECO:0007669"/>
    <property type="project" value="UniProtKB-KW"/>
</dbReference>
<evidence type="ECO:0000313" key="10">
    <source>
        <dbReference type="Proteomes" id="UP000046393"/>
    </source>
</evidence>
<evidence type="ECO:0000256" key="8">
    <source>
        <dbReference type="ARBA" id="ARBA00033173"/>
    </source>
</evidence>
<proteinExistence type="inferred from homology"/>
<evidence type="ECO:0000256" key="1">
    <source>
        <dbReference type="ARBA" id="ARBA00004123"/>
    </source>
</evidence>
<evidence type="ECO:0000256" key="7">
    <source>
        <dbReference type="ARBA" id="ARBA00023474"/>
    </source>
</evidence>
<dbReference type="Pfam" id="PF00352">
    <property type="entry name" value="TBP"/>
    <property type="match status" value="2"/>
</dbReference>
<keyword evidence="5" id="KW-0804">Transcription</keyword>
<dbReference type="STRING" id="451379.A0A0N5AUZ3"/>
<dbReference type="PRINTS" id="PR00686">
    <property type="entry name" value="TIFACTORIID"/>
</dbReference>
<sequence length="244" mass="27853">MVETPETATTSSVNQESENEGEIDIQIRNVVCNFTLPLHIDLHRVALHSGNVTFDRGRGVILEKFISLGAAGNFFVTLTESECKRAARGVARMVQKRMGREADSVRIRNYKICNVLATCKMPFGIKIEDLAKKYPDQTQYEPELKVGLDWKCNDPKATLRIHTTGSITVLGAISENDVMRAIEIIYPIVREFRCVLRSRDYAGSRKRKQFLRSSSEEDLFFDVKRPPRPSKQVMFLMVHYAFTF</sequence>
<evidence type="ECO:0000256" key="2">
    <source>
        <dbReference type="ARBA" id="ARBA00005560"/>
    </source>
</evidence>
<dbReference type="FunFam" id="3.30.310.10:FF:000009">
    <property type="entry name" value="TatA box-binding protein-like protein 1"/>
    <property type="match status" value="1"/>
</dbReference>